<dbReference type="SUPFAM" id="SSF89550">
    <property type="entry name" value="PHP domain-like"/>
    <property type="match status" value="1"/>
</dbReference>
<dbReference type="KEGG" id="sdyn:Mal52_13190"/>
<evidence type="ECO:0000313" key="3">
    <source>
        <dbReference type="Proteomes" id="UP000319383"/>
    </source>
</evidence>
<dbReference type="GO" id="GO:0008270">
    <property type="term" value="F:zinc ion binding"/>
    <property type="evidence" value="ECO:0007669"/>
    <property type="project" value="TreeGrafter"/>
</dbReference>
<dbReference type="InterPro" id="IPR004013">
    <property type="entry name" value="PHP_dom"/>
</dbReference>
<dbReference type="SUPFAM" id="SSF52540">
    <property type="entry name" value="P-loop containing nucleoside triphosphate hydrolases"/>
    <property type="match status" value="1"/>
</dbReference>
<gene>
    <name evidence="2" type="primary">polX_1</name>
    <name evidence="2" type="ORF">Mal52_13190</name>
</gene>
<evidence type="ECO:0000259" key="1">
    <source>
        <dbReference type="SMART" id="SM00481"/>
    </source>
</evidence>
<dbReference type="PANTHER" id="PTHR36928">
    <property type="entry name" value="PHOSPHATASE YCDX-RELATED"/>
    <property type="match status" value="1"/>
</dbReference>
<dbReference type="RefSeq" id="WP_145374853.1">
    <property type="nucleotide sequence ID" value="NZ_CP036276.1"/>
</dbReference>
<dbReference type="PANTHER" id="PTHR36928:SF1">
    <property type="entry name" value="PHOSPHATASE YCDX-RELATED"/>
    <property type="match status" value="1"/>
</dbReference>
<dbReference type="GO" id="GO:0004527">
    <property type="term" value="F:exonuclease activity"/>
    <property type="evidence" value="ECO:0007669"/>
    <property type="project" value="UniProtKB-KW"/>
</dbReference>
<reference evidence="2 3" key="1">
    <citation type="submission" date="2019-02" db="EMBL/GenBank/DDBJ databases">
        <title>Deep-cultivation of Planctomycetes and their phenomic and genomic characterization uncovers novel biology.</title>
        <authorList>
            <person name="Wiegand S."/>
            <person name="Jogler M."/>
            <person name="Boedeker C."/>
            <person name="Pinto D."/>
            <person name="Vollmers J."/>
            <person name="Rivas-Marin E."/>
            <person name="Kohn T."/>
            <person name="Peeters S.H."/>
            <person name="Heuer A."/>
            <person name="Rast P."/>
            <person name="Oberbeckmann S."/>
            <person name="Bunk B."/>
            <person name="Jeske O."/>
            <person name="Meyerdierks A."/>
            <person name="Storesund J.E."/>
            <person name="Kallscheuer N."/>
            <person name="Luecker S."/>
            <person name="Lage O.M."/>
            <person name="Pohl T."/>
            <person name="Merkel B.J."/>
            <person name="Hornburger P."/>
            <person name="Mueller R.-W."/>
            <person name="Bruemmer F."/>
            <person name="Labrenz M."/>
            <person name="Spormann A.M."/>
            <person name="Op den Camp H."/>
            <person name="Overmann J."/>
            <person name="Amann R."/>
            <person name="Jetten M.S.M."/>
            <person name="Mascher T."/>
            <person name="Medema M.H."/>
            <person name="Devos D.P."/>
            <person name="Kaster A.-K."/>
            <person name="Ovreas L."/>
            <person name="Rohde M."/>
            <person name="Galperin M.Y."/>
            <person name="Jogler C."/>
        </authorList>
    </citation>
    <scope>NUCLEOTIDE SEQUENCE [LARGE SCALE GENOMIC DNA]</scope>
    <source>
        <strain evidence="2 3">Mal52</strain>
    </source>
</reference>
<dbReference type="Pfam" id="PF02811">
    <property type="entry name" value="PHP"/>
    <property type="match status" value="1"/>
</dbReference>
<dbReference type="Gene3D" id="3.20.20.140">
    <property type="entry name" value="Metal-dependent hydrolases"/>
    <property type="match status" value="1"/>
</dbReference>
<feature type="domain" description="Polymerase/histidinol phosphatase N-terminal" evidence="1">
    <location>
        <begin position="285"/>
        <end position="361"/>
    </location>
</feature>
<dbReference type="InterPro" id="IPR027417">
    <property type="entry name" value="P-loop_NTPase"/>
</dbReference>
<dbReference type="InterPro" id="IPR003141">
    <property type="entry name" value="Pol/His_phosphatase_N"/>
</dbReference>
<sequence length="963" mass="106783">MNLLNQDYWRLRDFEYAQPLYDLAFVLDVDAIATGAKKPKYRTFALWKAALGLDSYGTNIDQWLDGNLSDHDLDQVPSNRIKSYLYNIRNTGSIPELSTFLNVAGYERCLRLRRIRGLGPAQIAQTLGSDRPSSEWLRQASHNCNLPEEQILGCYVGDSYGNWQPPHLIPPLLRLLHAVEQQFDTPLNWELRGIRDLFCPITSECSITCDVADFTKLRRTCRNVVKRQSMFEIDRSSRGIIRVRHVMGWSARFELTERAASGLSAAELARNKDPLKKELSGSLRADLHLHTSWSDGAASLDSMAKAGSQLGLSYLAVTDHSRSSKVQGGLTPVEWFRQSSSLATTKTAIPVLHGIEVDILQDGSLDLPKSLLSYADFVVASVHSNWTSSRHANTRRLISAIETACIDVIGHPTAALTGKPGVPDYVRVAADVDWPKVFACCAKWQVAVEFNCFPSRFDLPVALLRKALDAGCWLSFGTDAHARAHLVHMKFGQEVADCLGADTVLNSFSHDEIRDWLRDARELRSQLNPTKPVQRKQKRLFEDVEDMKEKRVELIKAWPSPPSRLPDGPPIVGFDLTGSEKPTGVAYLRRNHVETCSLVSDDELIAFVRNKNPSIVSIDSPLGLPGGGKQINPNAGIVRVAEHDLSSIGISAYPALIDSMKDLTLRGIRLRNCIESMHPPPIVIESYPGAAQDILCIPRKQKSLALLREGLSDLGLTGPGLNATSHDEIDAITSALVGRYFNSGKFEAMGVPEEAQLIVPKRSLFEFEQAPIICLAGKTGAGKSVVARYLATFYGFEWCKTRELIRELLTADIEAAPENKLFQRTVSKQHITEEDLQDFGLAILDQHGQAPLRHKLAHKIRGLKTPIVVDAIRDPSDIADAKQDGRPILTWFVDSSDAAITARLSEQSRRSQGKVAIASPVDKTAELLRGESDLVISNSGTLEELRWNIDDAFFSHIYVESEA</sequence>
<dbReference type="Gene3D" id="3.40.50.300">
    <property type="entry name" value="P-loop containing nucleotide triphosphate hydrolases"/>
    <property type="match status" value="1"/>
</dbReference>
<dbReference type="Proteomes" id="UP000319383">
    <property type="component" value="Chromosome"/>
</dbReference>
<dbReference type="SMART" id="SM00481">
    <property type="entry name" value="POLIIIAc"/>
    <property type="match status" value="1"/>
</dbReference>
<dbReference type="GO" id="GO:0005829">
    <property type="term" value="C:cytosol"/>
    <property type="evidence" value="ECO:0007669"/>
    <property type="project" value="TreeGrafter"/>
</dbReference>
<keyword evidence="3" id="KW-1185">Reference proteome</keyword>
<keyword evidence="2" id="KW-0378">Hydrolase</keyword>
<evidence type="ECO:0000313" key="2">
    <source>
        <dbReference type="EMBL" id="QDU42850.1"/>
    </source>
</evidence>
<dbReference type="AlphaFoldDB" id="A0A517ZK28"/>
<protein>
    <submittedName>
        <fullName evidence="2">DNA polymerase/3'-5' exonuclease PolX</fullName>
    </submittedName>
</protein>
<dbReference type="InterPro" id="IPR050243">
    <property type="entry name" value="PHP_phosphatase"/>
</dbReference>
<organism evidence="2 3">
    <name type="scientific">Symmachiella dynata</name>
    <dbReference type="NCBI Taxonomy" id="2527995"/>
    <lineage>
        <taxon>Bacteria</taxon>
        <taxon>Pseudomonadati</taxon>
        <taxon>Planctomycetota</taxon>
        <taxon>Planctomycetia</taxon>
        <taxon>Planctomycetales</taxon>
        <taxon>Planctomycetaceae</taxon>
        <taxon>Symmachiella</taxon>
    </lineage>
</organism>
<name>A0A517ZK28_9PLAN</name>
<proteinExistence type="predicted"/>
<keyword evidence="2" id="KW-0540">Nuclease</keyword>
<dbReference type="EMBL" id="CP036276">
    <property type="protein sequence ID" value="QDU42850.1"/>
    <property type="molecule type" value="Genomic_DNA"/>
</dbReference>
<dbReference type="GO" id="GO:0042578">
    <property type="term" value="F:phosphoric ester hydrolase activity"/>
    <property type="evidence" value="ECO:0007669"/>
    <property type="project" value="TreeGrafter"/>
</dbReference>
<keyword evidence="2" id="KW-0269">Exonuclease</keyword>
<accession>A0A517ZK28</accession>
<dbReference type="InterPro" id="IPR016195">
    <property type="entry name" value="Pol/histidinol_Pase-like"/>
</dbReference>